<comment type="caution">
    <text evidence="1">The sequence shown here is derived from an EMBL/GenBank/DDBJ whole genome shotgun (WGS) entry which is preliminary data.</text>
</comment>
<gene>
    <name evidence="1" type="ORF">C8F04DRAFT_1157739</name>
</gene>
<dbReference type="AlphaFoldDB" id="A0AAD6RXC9"/>
<proteinExistence type="predicted"/>
<name>A0AAD6RXC9_9AGAR</name>
<keyword evidence="2" id="KW-1185">Reference proteome</keyword>
<evidence type="ECO:0000313" key="1">
    <source>
        <dbReference type="EMBL" id="KAJ7017083.1"/>
    </source>
</evidence>
<dbReference type="Proteomes" id="UP001218188">
    <property type="component" value="Unassembled WGS sequence"/>
</dbReference>
<evidence type="ECO:0000313" key="2">
    <source>
        <dbReference type="Proteomes" id="UP001218188"/>
    </source>
</evidence>
<organism evidence="1 2">
    <name type="scientific">Mycena alexandri</name>
    <dbReference type="NCBI Taxonomy" id="1745969"/>
    <lineage>
        <taxon>Eukaryota</taxon>
        <taxon>Fungi</taxon>
        <taxon>Dikarya</taxon>
        <taxon>Basidiomycota</taxon>
        <taxon>Agaricomycotina</taxon>
        <taxon>Agaricomycetes</taxon>
        <taxon>Agaricomycetidae</taxon>
        <taxon>Agaricales</taxon>
        <taxon>Marasmiineae</taxon>
        <taxon>Mycenaceae</taxon>
        <taxon>Mycena</taxon>
    </lineage>
</organism>
<accession>A0AAD6RXC9</accession>
<feature type="non-terminal residue" evidence="1">
    <location>
        <position position="280"/>
    </location>
</feature>
<protein>
    <submittedName>
        <fullName evidence="1">Uncharacterized protein</fullName>
    </submittedName>
</protein>
<sequence length="280" mass="30913">MGIRLFECLSEIKGKLPHLQDLQLRIWGTRKSKLDFFEDAPRLVAVNYTGAVSLVPILGAVFALMSRCAPTTVFQLRRLDLSRQSDALDIAPTTASTASLILSIGVPSSPERASDILGEILDSLTLPALCYLRLRPTFDARPLHWPTPAFLAFLTRSACTTSLTFLELDAVISLDALVRCLSTLPALKTLFLADPRSTHSPNSHGRALPLPRASFLVPRLGCLRCTTRMRFEEAIFLAFVRSRAEVRRHDRTRPFEVEVSWFGGAQRGFGAGTRAALHGN</sequence>
<reference evidence="1" key="1">
    <citation type="submission" date="2023-03" db="EMBL/GenBank/DDBJ databases">
        <title>Massive genome expansion in bonnet fungi (Mycena s.s.) driven by repeated elements and novel gene families across ecological guilds.</title>
        <authorList>
            <consortium name="Lawrence Berkeley National Laboratory"/>
            <person name="Harder C.B."/>
            <person name="Miyauchi S."/>
            <person name="Viragh M."/>
            <person name="Kuo A."/>
            <person name="Thoen E."/>
            <person name="Andreopoulos B."/>
            <person name="Lu D."/>
            <person name="Skrede I."/>
            <person name="Drula E."/>
            <person name="Henrissat B."/>
            <person name="Morin E."/>
            <person name="Kohler A."/>
            <person name="Barry K."/>
            <person name="LaButti K."/>
            <person name="Morin E."/>
            <person name="Salamov A."/>
            <person name="Lipzen A."/>
            <person name="Mereny Z."/>
            <person name="Hegedus B."/>
            <person name="Baldrian P."/>
            <person name="Stursova M."/>
            <person name="Weitz H."/>
            <person name="Taylor A."/>
            <person name="Grigoriev I.V."/>
            <person name="Nagy L.G."/>
            <person name="Martin F."/>
            <person name="Kauserud H."/>
        </authorList>
    </citation>
    <scope>NUCLEOTIDE SEQUENCE</scope>
    <source>
        <strain evidence="1">CBHHK200</strain>
    </source>
</reference>
<dbReference type="EMBL" id="JARJCM010000435">
    <property type="protein sequence ID" value="KAJ7017083.1"/>
    <property type="molecule type" value="Genomic_DNA"/>
</dbReference>